<reference evidence="1 2" key="1">
    <citation type="submission" date="2016-05" db="EMBL/GenBank/DDBJ databases">
        <title>Niabella ginsenosidivorans BS26 whole genome sequencing.</title>
        <authorList>
            <person name="Im W.T."/>
            <person name="Siddiqi M.Z."/>
        </authorList>
    </citation>
    <scope>NUCLEOTIDE SEQUENCE [LARGE SCALE GENOMIC DNA]</scope>
    <source>
        <strain evidence="1 2">BS26</strain>
    </source>
</reference>
<organism evidence="1 2">
    <name type="scientific">Niabella ginsenosidivorans</name>
    <dbReference type="NCBI Taxonomy" id="1176587"/>
    <lineage>
        <taxon>Bacteria</taxon>
        <taxon>Pseudomonadati</taxon>
        <taxon>Bacteroidota</taxon>
        <taxon>Chitinophagia</taxon>
        <taxon>Chitinophagales</taxon>
        <taxon>Chitinophagaceae</taxon>
        <taxon>Niabella</taxon>
    </lineage>
</organism>
<dbReference type="Proteomes" id="UP000077667">
    <property type="component" value="Chromosome"/>
</dbReference>
<dbReference type="KEGG" id="nia:A8C56_15560"/>
<protein>
    <submittedName>
        <fullName evidence="1">Uncharacterized protein</fullName>
    </submittedName>
</protein>
<accession>A0A1A9I673</accession>
<name>A0A1A9I673_9BACT</name>
<dbReference type="EMBL" id="CP015772">
    <property type="protein sequence ID" value="ANH82191.1"/>
    <property type="molecule type" value="Genomic_DNA"/>
</dbReference>
<evidence type="ECO:0000313" key="1">
    <source>
        <dbReference type="EMBL" id="ANH82191.1"/>
    </source>
</evidence>
<proteinExistence type="predicted"/>
<keyword evidence="2" id="KW-1185">Reference proteome</keyword>
<dbReference type="STRING" id="1176587.A8C56_15560"/>
<evidence type="ECO:0000313" key="2">
    <source>
        <dbReference type="Proteomes" id="UP000077667"/>
    </source>
</evidence>
<dbReference type="AlphaFoldDB" id="A0A1A9I673"/>
<gene>
    <name evidence="1" type="ORF">A8C56_15560</name>
</gene>
<sequence length="61" mass="6864">MLNMQSNNIPESCAGNLQELSAEGMATPYFFHTPFADTQQVPARCYLKKTMKAPVKPLQKF</sequence>